<keyword evidence="2" id="KW-0732">Signal</keyword>
<evidence type="ECO:0000313" key="5">
    <source>
        <dbReference type="Proteomes" id="UP000583944"/>
    </source>
</evidence>
<gene>
    <name evidence="4" type="ORF">ECC02_004001</name>
</gene>
<feature type="region of interest" description="Disordered" evidence="1">
    <location>
        <begin position="197"/>
        <end position="219"/>
    </location>
</feature>
<dbReference type="SUPFAM" id="SSF47923">
    <property type="entry name" value="Ypt/Rab-GAP domain of gyp1p"/>
    <property type="match status" value="2"/>
</dbReference>
<dbReference type="Gene3D" id="1.10.472.80">
    <property type="entry name" value="Ypt/Rab-GAP domain of gyp1p, domain 3"/>
    <property type="match status" value="1"/>
</dbReference>
<protein>
    <recommendedName>
        <fullName evidence="3">Rab-GAP TBC domain-containing protein</fullName>
    </recommendedName>
</protein>
<dbReference type="GO" id="GO:0031267">
    <property type="term" value="F:small GTPase binding"/>
    <property type="evidence" value="ECO:0007669"/>
    <property type="project" value="TreeGrafter"/>
</dbReference>
<dbReference type="InterPro" id="IPR000195">
    <property type="entry name" value="Rab-GAP-TBC_dom"/>
</dbReference>
<dbReference type="SMART" id="SM00164">
    <property type="entry name" value="TBC"/>
    <property type="match status" value="1"/>
</dbReference>
<sequence>MLMFSLGLLTAAEEINAASGRMVSEDVPAKEMREAERHMSLIQQFTMTRRQFYVKEARAIRRQRQLRTAGAAYWESALRDFAKADRVKLCLTILQSGVPASLRPKTWVMALGDALKISRAEFEAAQQKAPGLMAGEKEGSPYDFYAFSSVTISLRAAAVASTDSSPANTVRISLAEWRSRLIEDLQKGLPHCMPTEVMQRASQPSTKEEGPNTPDANSLRARGTALADQATPLQEYHVGCCSDSAVDTKPPLPISEHRSNALLEMFSMKRLENGSDGTTGAITPDASYNNSTKDGKDEDEDHDAARSPTPLVSDARSWLHKSAQKSMGVSVDSSFSFPYPNMVFPMHAVNGDGNNLFLSSLLNENVVRRVDSLLQTYMELRPEVVYVKDMPCLAMMLSLVIEDPWELCVCFTSLLEYGHLVPFIRSRKEGITVHFNIFDAVLRKAHSALYGLFQKYEVPLDVYLLDWWTTVFLRTLPVAVALRVWDLFLLDEHYLYRTTLAILVYRFGLYNRRALSSLPQSYCSQEDVLQTLDTSSSDFYMSQSLFCRILANDKLCGISMRSIRSIAKRVTSNRPSH</sequence>
<dbReference type="PANTHER" id="PTHR47219:SF15">
    <property type="entry name" value="TBC1 DOMAIN FAMILY MEMBER 12 ISOFORM X1"/>
    <property type="match status" value="1"/>
</dbReference>
<evidence type="ECO:0000313" key="4">
    <source>
        <dbReference type="EMBL" id="KAF5222915.1"/>
    </source>
</evidence>
<dbReference type="GO" id="GO:0005096">
    <property type="term" value="F:GTPase activator activity"/>
    <property type="evidence" value="ECO:0007669"/>
    <property type="project" value="TreeGrafter"/>
</dbReference>
<dbReference type="AlphaFoldDB" id="A0A7J6Y8R0"/>
<dbReference type="Proteomes" id="UP000583944">
    <property type="component" value="Unassembled WGS sequence"/>
</dbReference>
<comment type="caution">
    <text evidence="4">The sequence shown here is derived from an EMBL/GenBank/DDBJ whole genome shotgun (WGS) entry which is preliminary data.</text>
</comment>
<dbReference type="Pfam" id="PF00566">
    <property type="entry name" value="RabGAP-TBC"/>
    <property type="match status" value="1"/>
</dbReference>
<name>A0A7J6Y8R0_TRYCR</name>
<reference evidence="4 5" key="1">
    <citation type="journal article" date="2019" name="Genome Biol. Evol.">
        <title>Nanopore Sequencing Significantly Improves Genome Assembly of the Protozoan Parasite Trypanosoma cruzi.</title>
        <authorList>
            <person name="Diaz-Viraque F."/>
            <person name="Pita S."/>
            <person name="Greif G."/>
            <person name="de Souza R.C.M."/>
            <person name="Iraola G."/>
            <person name="Robello C."/>
        </authorList>
    </citation>
    <scope>NUCLEOTIDE SEQUENCE [LARGE SCALE GENOMIC DNA]</scope>
    <source>
        <strain evidence="4 5">Berenice</strain>
    </source>
</reference>
<dbReference type="PROSITE" id="PS50086">
    <property type="entry name" value="TBC_RABGAP"/>
    <property type="match status" value="1"/>
</dbReference>
<dbReference type="PANTHER" id="PTHR47219">
    <property type="entry name" value="RAB GTPASE-ACTIVATING PROTEIN 1-LIKE"/>
    <property type="match status" value="1"/>
</dbReference>
<feature type="domain" description="Rab-GAP TBC" evidence="3">
    <location>
        <begin position="97"/>
        <end position="492"/>
    </location>
</feature>
<feature type="chain" id="PRO_5029724390" description="Rab-GAP TBC domain-containing protein" evidence="2">
    <location>
        <begin position="18"/>
        <end position="577"/>
    </location>
</feature>
<feature type="region of interest" description="Disordered" evidence="1">
    <location>
        <begin position="273"/>
        <end position="311"/>
    </location>
</feature>
<proteinExistence type="predicted"/>
<dbReference type="InterPro" id="IPR035969">
    <property type="entry name" value="Rab-GAP_TBC_sf"/>
</dbReference>
<dbReference type="InterPro" id="IPR050302">
    <property type="entry name" value="Rab_GAP_TBC_domain"/>
</dbReference>
<evidence type="ECO:0000256" key="1">
    <source>
        <dbReference type="SAM" id="MobiDB-lite"/>
    </source>
</evidence>
<evidence type="ECO:0000256" key="2">
    <source>
        <dbReference type="SAM" id="SignalP"/>
    </source>
</evidence>
<organism evidence="4 5">
    <name type="scientific">Trypanosoma cruzi</name>
    <dbReference type="NCBI Taxonomy" id="5693"/>
    <lineage>
        <taxon>Eukaryota</taxon>
        <taxon>Discoba</taxon>
        <taxon>Euglenozoa</taxon>
        <taxon>Kinetoplastea</taxon>
        <taxon>Metakinetoplastina</taxon>
        <taxon>Trypanosomatida</taxon>
        <taxon>Trypanosomatidae</taxon>
        <taxon>Trypanosoma</taxon>
        <taxon>Schizotrypanum</taxon>
    </lineage>
</organism>
<evidence type="ECO:0000259" key="3">
    <source>
        <dbReference type="PROSITE" id="PS50086"/>
    </source>
</evidence>
<dbReference type="EMBL" id="JABDHM010000023">
    <property type="protein sequence ID" value="KAF5222915.1"/>
    <property type="molecule type" value="Genomic_DNA"/>
</dbReference>
<dbReference type="VEuPathDB" id="TriTrypDB:BCY84_01505"/>
<feature type="signal peptide" evidence="2">
    <location>
        <begin position="1"/>
        <end position="17"/>
    </location>
</feature>
<accession>A0A7J6Y8R0</accession>
<feature type="compositionally biased region" description="Polar residues" evidence="1">
    <location>
        <begin position="275"/>
        <end position="292"/>
    </location>
</feature>
<dbReference type="VEuPathDB" id="TriTrypDB:ECC02_004001"/>